<dbReference type="PANTHER" id="PTHR12928">
    <property type="entry name" value="FRG1 PROTEIN"/>
    <property type="match status" value="1"/>
</dbReference>
<protein>
    <submittedName>
        <fullName evidence="5">Protein FRG1-like</fullName>
    </submittedName>
</protein>
<dbReference type="RefSeq" id="XP_015189711.1">
    <property type="nucleotide sequence ID" value="XM_015334225.1"/>
</dbReference>
<keyword evidence="3" id="KW-0539">Nucleus</keyword>
<proteinExistence type="inferred from homology"/>
<dbReference type="CDD" id="cd23338">
    <property type="entry name" value="beta-trefoil_FSCN_FRG1"/>
    <property type="match status" value="1"/>
</dbReference>
<dbReference type="SUPFAM" id="SSF50405">
    <property type="entry name" value="Actin-crosslinking proteins"/>
    <property type="match status" value="1"/>
</dbReference>
<evidence type="ECO:0000256" key="1">
    <source>
        <dbReference type="ARBA" id="ARBA00004604"/>
    </source>
</evidence>
<evidence type="ECO:0000313" key="5">
    <source>
        <dbReference type="RefSeq" id="XP_015189711.1"/>
    </source>
</evidence>
<comment type="subcellular location">
    <subcellularLocation>
        <location evidence="1">Nucleus</location>
        <location evidence="1">Nucleolus</location>
    </subcellularLocation>
</comment>
<organism evidence="4 5">
    <name type="scientific">Polistes dominula</name>
    <name type="common">European paper wasp</name>
    <name type="synonym">Vespa dominula</name>
    <dbReference type="NCBI Taxonomy" id="743375"/>
    <lineage>
        <taxon>Eukaryota</taxon>
        <taxon>Metazoa</taxon>
        <taxon>Ecdysozoa</taxon>
        <taxon>Arthropoda</taxon>
        <taxon>Hexapoda</taxon>
        <taxon>Insecta</taxon>
        <taxon>Pterygota</taxon>
        <taxon>Neoptera</taxon>
        <taxon>Endopterygota</taxon>
        <taxon>Hymenoptera</taxon>
        <taxon>Apocrita</taxon>
        <taxon>Aculeata</taxon>
        <taxon>Vespoidea</taxon>
        <taxon>Vespidae</taxon>
        <taxon>Polistinae</taxon>
        <taxon>Polistini</taxon>
        <taxon>Polistes</taxon>
    </lineage>
</organism>
<comment type="similarity">
    <text evidence="2">Belongs to the FRG1 family.</text>
</comment>
<keyword evidence="4" id="KW-1185">Reference proteome</keyword>
<dbReference type="Proteomes" id="UP000694924">
    <property type="component" value="Unplaced"/>
</dbReference>
<dbReference type="InterPro" id="IPR008999">
    <property type="entry name" value="Actin-crosslinking"/>
</dbReference>
<evidence type="ECO:0000313" key="4">
    <source>
        <dbReference type="Proteomes" id="UP000694924"/>
    </source>
</evidence>
<accession>A0ABM1JB73</accession>
<dbReference type="Gene3D" id="2.80.10.50">
    <property type="match status" value="1"/>
</dbReference>
<sequence length="175" mass="19624">MGRFLDSLKRHVIFPIRNSYTARKMEESSLKGWREPTQDPNKLLLYPRDKGIFKKIISFLIGGWGKTNSIKEIYGTVAIEFEKQTYIRTLDNVLFTLSAPHANGEGPSPEEILTALCISDNLIALKSGYGKYLGVEKNGLVVGRSDAIGVFEQQWKPIFKGDKPAILSNMIVFGN</sequence>
<dbReference type="PANTHER" id="PTHR12928:SF0">
    <property type="entry name" value="FSHD REGION GENE 1"/>
    <property type="match status" value="1"/>
</dbReference>
<evidence type="ECO:0000256" key="3">
    <source>
        <dbReference type="ARBA" id="ARBA00023242"/>
    </source>
</evidence>
<dbReference type="GeneID" id="107073540"/>
<name>A0ABM1JB73_POLDO</name>
<evidence type="ECO:0000256" key="2">
    <source>
        <dbReference type="ARBA" id="ARBA00010878"/>
    </source>
</evidence>
<gene>
    <name evidence="5" type="primary">LOC107073540</name>
</gene>
<reference evidence="5" key="1">
    <citation type="submission" date="2025-08" db="UniProtKB">
        <authorList>
            <consortium name="RefSeq"/>
        </authorList>
    </citation>
    <scope>IDENTIFICATION</scope>
    <source>
        <tissue evidence="5">Whole body</tissue>
    </source>
</reference>
<dbReference type="InterPro" id="IPR010414">
    <property type="entry name" value="FRG1"/>
</dbReference>
<dbReference type="Pfam" id="PF06229">
    <property type="entry name" value="FRG1"/>
    <property type="match status" value="1"/>
</dbReference>